<organism evidence="6 7">
    <name type="scientific">Adineta steineri</name>
    <dbReference type="NCBI Taxonomy" id="433720"/>
    <lineage>
        <taxon>Eukaryota</taxon>
        <taxon>Metazoa</taxon>
        <taxon>Spiralia</taxon>
        <taxon>Gnathifera</taxon>
        <taxon>Rotifera</taxon>
        <taxon>Eurotatoria</taxon>
        <taxon>Bdelloidea</taxon>
        <taxon>Adinetida</taxon>
        <taxon>Adinetidae</taxon>
        <taxon>Adineta</taxon>
    </lineage>
</organism>
<dbReference type="Pfam" id="PF00069">
    <property type="entry name" value="Pkinase"/>
    <property type="match status" value="1"/>
</dbReference>
<feature type="compositionally biased region" description="Polar residues" evidence="4">
    <location>
        <begin position="22"/>
        <end position="34"/>
    </location>
</feature>
<dbReference type="GO" id="GO:0005524">
    <property type="term" value="F:ATP binding"/>
    <property type="evidence" value="ECO:0007669"/>
    <property type="project" value="InterPro"/>
</dbReference>
<dbReference type="PROSITE" id="PS50011">
    <property type="entry name" value="PROTEIN_KINASE_DOM"/>
    <property type="match status" value="1"/>
</dbReference>
<dbReference type="Gene3D" id="1.10.510.10">
    <property type="entry name" value="Transferase(Phosphotransferase) domain 1"/>
    <property type="match status" value="1"/>
</dbReference>
<evidence type="ECO:0000256" key="4">
    <source>
        <dbReference type="SAM" id="MobiDB-lite"/>
    </source>
</evidence>
<evidence type="ECO:0000256" key="2">
    <source>
        <dbReference type="ARBA" id="ARBA00022490"/>
    </source>
</evidence>
<dbReference type="Proteomes" id="UP000663860">
    <property type="component" value="Unassembled WGS sequence"/>
</dbReference>
<proteinExistence type="predicted"/>
<dbReference type="GO" id="GO:0004672">
    <property type="term" value="F:protein kinase activity"/>
    <property type="evidence" value="ECO:0007669"/>
    <property type="project" value="InterPro"/>
</dbReference>
<feature type="compositionally biased region" description="Low complexity" evidence="4">
    <location>
        <begin position="507"/>
        <end position="525"/>
    </location>
</feature>
<feature type="region of interest" description="Disordered" evidence="4">
    <location>
        <begin position="1"/>
        <end position="53"/>
    </location>
</feature>
<dbReference type="PANTHER" id="PTHR13902">
    <property type="entry name" value="SERINE/THREONINE-PROTEIN KINASE WNK WITH NO LYSINE -RELATED"/>
    <property type="match status" value="1"/>
</dbReference>
<comment type="subcellular location">
    <subcellularLocation>
        <location evidence="1">Cytoplasm</location>
    </subcellularLocation>
</comment>
<dbReference type="Gene3D" id="3.30.200.20">
    <property type="entry name" value="Phosphorylase Kinase, domain 1"/>
    <property type="match status" value="1"/>
</dbReference>
<keyword evidence="3" id="KW-0597">Phosphoprotein</keyword>
<feature type="compositionally biased region" description="Acidic residues" evidence="4">
    <location>
        <begin position="38"/>
        <end position="47"/>
    </location>
</feature>
<comment type="caution">
    <text evidence="6">The sequence shown here is derived from an EMBL/GenBank/DDBJ whole genome shotgun (WGS) entry which is preliminary data.</text>
</comment>
<dbReference type="InterPro" id="IPR011009">
    <property type="entry name" value="Kinase-like_dom_sf"/>
</dbReference>
<evidence type="ECO:0000256" key="1">
    <source>
        <dbReference type="ARBA" id="ARBA00004496"/>
    </source>
</evidence>
<feature type="domain" description="Protein kinase" evidence="5">
    <location>
        <begin position="8"/>
        <end position="326"/>
    </location>
</feature>
<gene>
    <name evidence="6" type="ORF">IZO911_LOCUS11062</name>
</gene>
<keyword evidence="2" id="KW-0963">Cytoplasm</keyword>
<evidence type="ECO:0000313" key="7">
    <source>
        <dbReference type="Proteomes" id="UP000663860"/>
    </source>
</evidence>
<feature type="region of interest" description="Disordered" evidence="4">
    <location>
        <begin position="492"/>
        <end position="529"/>
    </location>
</feature>
<dbReference type="SUPFAM" id="SSF56112">
    <property type="entry name" value="Protein kinase-like (PK-like)"/>
    <property type="match status" value="1"/>
</dbReference>
<dbReference type="AlphaFoldDB" id="A0A813XZ81"/>
<dbReference type="InterPro" id="IPR000719">
    <property type="entry name" value="Prot_kinase_dom"/>
</dbReference>
<dbReference type="EMBL" id="CAJNOE010000082">
    <property type="protein sequence ID" value="CAF0878645.1"/>
    <property type="molecule type" value="Genomic_DNA"/>
</dbReference>
<dbReference type="FunFam" id="3.30.200.20:FF:000098">
    <property type="entry name" value="Nuclear receptor-binding protein 1"/>
    <property type="match status" value="1"/>
</dbReference>
<evidence type="ECO:0000313" key="6">
    <source>
        <dbReference type="EMBL" id="CAF0878645.1"/>
    </source>
</evidence>
<dbReference type="GO" id="GO:0005737">
    <property type="term" value="C:cytoplasm"/>
    <property type="evidence" value="ECO:0007669"/>
    <property type="project" value="UniProtKB-SubCell"/>
</dbReference>
<sequence length="677" mass="75325">MNQEKDEITIVEEEGKDGGGASESTTNSGSNRNQAHTDDDDDDDDGEPVYIESSPCSRWQKRRETVAQRDIPGIDASYLAMDTEEGVEVVWNEVLFSERKISDSQHNKVSGVFDKLIELNHMNIVKFHGYWQDRSKLDDRPRVVFITEYMSSGSLKAFLRKTKKTKQNLSKNSWKRWCIQLLSALNYLHSCEEPIIHGNLTCDTIFIQNTGLLKIGSIAPDVLHRHVKSISDSAAKNLHYQAPEIDEELNQITTAIDIYSLGMVTLEMSNLDLGGNGDTHAVTDDVVNEAIESLDNPVQKDLVLKCLETDPSKRPTARELLFHPALFEIPSLKLLSIHSLADDIRSKPDRSFVSPFHHYSSTDQTFAESESMKEGVKPVIFTYKDCPSLDLDKLLEDVQNGLHPITAYHLLFPTHSTLNLLIKSLLSDKTLPTSTSFSSFPSSNLTNTDNDLTTPTQAAIDSALFYSTNTNDPNSITSNTNGMKTRNGITTFERSTSSTNDTEHNTNDSSSTIINTNTSTTSLSNSDEKENRRIIDIQCKIKTKETRSCLLFISVKFQDRLQRDMTAEIELDESSSSITKELLELGLIHESDYTRVEQSIDKAFNAIITSPDVINSTSTSLLDVKKTAVVAATAALITSQALQNQLSTSSTTNGTLMDANNIPTWTNTSQPVMFLPT</sequence>
<reference evidence="6" key="1">
    <citation type="submission" date="2021-02" db="EMBL/GenBank/DDBJ databases">
        <authorList>
            <person name="Nowell W R."/>
        </authorList>
    </citation>
    <scope>NUCLEOTIDE SEQUENCE</scope>
</reference>
<name>A0A813XZ81_9BILA</name>
<evidence type="ECO:0000259" key="5">
    <source>
        <dbReference type="PROSITE" id="PS50011"/>
    </source>
</evidence>
<evidence type="ECO:0000256" key="3">
    <source>
        <dbReference type="ARBA" id="ARBA00022553"/>
    </source>
</evidence>
<accession>A0A813XZ81</accession>
<dbReference type="InterPro" id="IPR050588">
    <property type="entry name" value="WNK_Ser-Thr_kinase"/>
</dbReference>
<protein>
    <recommendedName>
        <fullName evidence="5">Protein kinase domain-containing protein</fullName>
    </recommendedName>
</protein>